<evidence type="ECO:0000256" key="1">
    <source>
        <dbReference type="SAM" id="MobiDB-lite"/>
    </source>
</evidence>
<dbReference type="InterPro" id="IPR045513">
    <property type="entry name" value="DUF6479"/>
</dbReference>
<proteinExistence type="predicted"/>
<dbReference type="AlphaFoldDB" id="A0A1D7VP75"/>
<dbReference type="KEGG" id="slc:SL103_21910"/>
<keyword evidence="2" id="KW-1133">Transmembrane helix</keyword>
<sequence>MAAANLTPTAPLAAPHVTSGALLTLVGVVIVAVLLAAFVWGRRAKTREPAPPRPEEQPRLPEGGPVGDVVENRPPDELPRTERRLSPHELKGEGTHDSSPPR</sequence>
<evidence type="ECO:0000313" key="3">
    <source>
        <dbReference type="EMBL" id="AOP48534.1"/>
    </source>
</evidence>
<keyword evidence="2" id="KW-0812">Transmembrane</keyword>
<feature type="compositionally biased region" description="Basic and acidic residues" evidence="1">
    <location>
        <begin position="70"/>
        <end position="96"/>
    </location>
</feature>
<dbReference type="OrthoDB" id="4330154at2"/>
<feature type="region of interest" description="Disordered" evidence="1">
    <location>
        <begin position="43"/>
        <end position="102"/>
    </location>
</feature>
<gene>
    <name evidence="3" type="ORF">SL103_21910</name>
</gene>
<dbReference type="Pfam" id="PF20087">
    <property type="entry name" value="DUF6479"/>
    <property type="match status" value="1"/>
</dbReference>
<feature type="transmembrane region" description="Helical" evidence="2">
    <location>
        <begin position="20"/>
        <end position="40"/>
    </location>
</feature>
<dbReference type="RefSeq" id="WP_069570659.1">
    <property type="nucleotide sequence ID" value="NZ_CP017157.1"/>
</dbReference>
<keyword evidence="4" id="KW-1185">Reference proteome</keyword>
<reference evidence="3 4" key="1">
    <citation type="submission" date="2016-09" db="EMBL/GenBank/DDBJ databases">
        <title>Complete genome sequencing of Streptomyces lydicus 103 and metabolic pathways analysis of antibiotic biosynthesis.</title>
        <authorList>
            <person name="Jia N."/>
            <person name="Ding M.-Z."/>
            <person name="Gao F."/>
            <person name="Yuan Y.-J."/>
        </authorList>
    </citation>
    <scope>NUCLEOTIDE SEQUENCE [LARGE SCALE GENOMIC DNA]</scope>
    <source>
        <strain evidence="3 4">103</strain>
    </source>
</reference>
<feature type="compositionally biased region" description="Basic and acidic residues" evidence="1">
    <location>
        <begin position="46"/>
        <end position="59"/>
    </location>
</feature>
<evidence type="ECO:0000313" key="4">
    <source>
        <dbReference type="Proteomes" id="UP000094094"/>
    </source>
</evidence>
<evidence type="ECO:0000256" key="2">
    <source>
        <dbReference type="SAM" id="Phobius"/>
    </source>
</evidence>
<dbReference type="EMBL" id="CP017157">
    <property type="protein sequence ID" value="AOP48534.1"/>
    <property type="molecule type" value="Genomic_DNA"/>
</dbReference>
<name>A0A1D7VP75_9ACTN</name>
<keyword evidence="2" id="KW-0472">Membrane</keyword>
<protein>
    <submittedName>
        <fullName evidence="3">Uncharacterized protein</fullName>
    </submittedName>
</protein>
<accession>A0A1D7VP75</accession>
<dbReference type="Proteomes" id="UP000094094">
    <property type="component" value="Chromosome"/>
</dbReference>
<organism evidence="3 4">
    <name type="scientific">Streptomyces lydicus</name>
    <dbReference type="NCBI Taxonomy" id="47763"/>
    <lineage>
        <taxon>Bacteria</taxon>
        <taxon>Bacillati</taxon>
        <taxon>Actinomycetota</taxon>
        <taxon>Actinomycetes</taxon>
        <taxon>Kitasatosporales</taxon>
        <taxon>Streptomycetaceae</taxon>
        <taxon>Streptomyces</taxon>
    </lineage>
</organism>